<dbReference type="Proteomes" id="UP000185746">
    <property type="component" value="Chromosome"/>
</dbReference>
<keyword evidence="4" id="KW-1185">Reference proteome</keyword>
<dbReference type="RefSeq" id="WP_075528162.1">
    <property type="nucleotide sequence ID" value="NZ_CP017560.1"/>
</dbReference>
<feature type="domain" description="Hydantoinase A/oxoprolinase" evidence="1">
    <location>
        <begin position="197"/>
        <end position="462"/>
    </location>
</feature>
<dbReference type="InterPro" id="IPR043129">
    <property type="entry name" value="ATPase_NBD"/>
</dbReference>
<dbReference type="SUPFAM" id="SSF53067">
    <property type="entry name" value="Actin-like ATPase domain"/>
    <property type="match status" value="1"/>
</dbReference>
<accession>A0A1D8JH23</accession>
<protein>
    <submittedName>
        <fullName evidence="3">Methylhydantoinase</fullName>
    </submittedName>
</protein>
<dbReference type="PANTHER" id="PTHR11365:SF10">
    <property type="entry name" value="HYDANTOINASE_OXOPROLINASE"/>
    <property type="match status" value="1"/>
</dbReference>
<evidence type="ECO:0000259" key="1">
    <source>
        <dbReference type="Pfam" id="PF01968"/>
    </source>
</evidence>
<dbReference type="KEGG" id="surl:BI350_11020"/>
<evidence type="ECO:0000313" key="4">
    <source>
        <dbReference type="Proteomes" id="UP000185746"/>
    </source>
</evidence>
<dbReference type="AlphaFoldDB" id="A0A1D8JH23"/>
<feature type="domain" description="Hydantoinase/oxoprolinase N-terminal" evidence="2">
    <location>
        <begin position="6"/>
        <end position="176"/>
    </location>
</feature>
<organism evidence="3 4">
    <name type="scientific">Sporosarcina ureilytica</name>
    <dbReference type="NCBI Taxonomy" id="298596"/>
    <lineage>
        <taxon>Bacteria</taxon>
        <taxon>Bacillati</taxon>
        <taxon>Bacillota</taxon>
        <taxon>Bacilli</taxon>
        <taxon>Bacillales</taxon>
        <taxon>Caryophanaceae</taxon>
        <taxon>Sporosarcina</taxon>
    </lineage>
</organism>
<dbReference type="InterPro" id="IPR008040">
    <property type="entry name" value="Hydant_A_N"/>
</dbReference>
<evidence type="ECO:0000313" key="3">
    <source>
        <dbReference type="EMBL" id="AOV08015.1"/>
    </source>
</evidence>
<dbReference type="InterPro" id="IPR002821">
    <property type="entry name" value="Hydantoinase_A"/>
</dbReference>
<evidence type="ECO:0000259" key="2">
    <source>
        <dbReference type="Pfam" id="PF05378"/>
    </source>
</evidence>
<dbReference type="Pfam" id="PF05378">
    <property type="entry name" value="Hydant_A_N"/>
    <property type="match status" value="1"/>
</dbReference>
<dbReference type="Pfam" id="PF01968">
    <property type="entry name" value="Hydantoinase_A"/>
    <property type="match status" value="1"/>
</dbReference>
<sequence length="532" mass="56583">MGKELRIGFDVGGTFTDGVIVKGTTILSKAKTLTTEDVTTGIINAMDELLNKSKVDAKEIGMISFGTTHTTNAIIERKNLNKVGIIRIGAPATTAIPPLTGWPKDLKKAIGGKDNVFIIRGGSEYDGRDIVPLDEDAIRQACEHLKGKVDSVAVTGVFSPMIPDHENRAATIIKEMLGDDILLTLSQNISTISLLERENSTILNASVISVMQRSINALRQAAENRGITAPLFVVQNDGSVMSADYAIDYPIFTVASGPAASVRGAVHLSGVTNGVVADVGGTSTDVGYIVDGFPRESAITVSIGGVKTNIRCPDLLSIALGGGTIIKNKGTSVLGIGPESTGYNLVNLGRSFGGPMLTVHDIAVARDDIGENLEIFETNFVTHPEKIEQLSDSLVIQSTEKIKELLEITIDQMKTTPEDIPALIVGGGATTMPKKDIAGTSKVINPDHFEVCGAVGATIAEISAYAEAVFDLEIEDRKEAINKVIESAKNNLEVAGGLKDTATIMDIEEIPFAYMPGKRQKIRVRVKGEIFN</sequence>
<reference evidence="3 4" key="1">
    <citation type="submission" date="2016-09" db="EMBL/GenBank/DDBJ databases">
        <title>Complete genome sequence of the Lysinibacillus sphaericus LMG 22257, a specie of Bacillus with ureolytic activity that can effectively biodeposit calcium carbonate.</title>
        <authorList>
            <person name="Yan W."/>
        </authorList>
    </citation>
    <scope>NUCLEOTIDE SEQUENCE [LARGE SCALE GENOMIC DNA]</scope>
    <source>
        <strain evidence="3 4">LMG 22257</strain>
    </source>
</reference>
<name>A0A1D8JH23_9BACL</name>
<dbReference type="InterPro" id="IPR045079">
    <property type="entry name" value="Oxoprolinase-like"/>
</dbReference>
<dbReference type="PANTHER" id="PTHR11365">
    <property type="entry name" value="5-OXOPROLINASE RELATED"/>
    <property type="match status" value="1"/>
</dbReference>
<gene>
    <name evidence="3" type="ORF">BI350_11020</name>
</gene>
<dbReference type="GO" id="GO:0016787">
    <property type="term" value="F:hydrolase activity"/>
    <property type="evidence" value="ECO:0007669"/>
    <property type="project" value="InterPro"/>
</dbReference>
<proteinExistence type="predicted"/>
<dbReference type="EMBL" id="CP017560">
    <property type="protein sequence ID" value="AOV08015.1"/>
    <property type="molecule type" value="Genomic_DNA"/>
</dbReference>